<organism evidence="4 5">
    <name type="scientific">Novacetimonas pomaceti</name>
    <dbReference type="NCBI Taxonomy" id="2021998"/>
    <lineage>
        <taxon>Bacteria</taxon>
        <taxon>Pseudomonadati</taxon>
        <taxon>Pseudomonadota</taxon>
        <taxon>Alphaproteobacteria</taxon>
        <taxon>Acetobacterales</taxon>
        <taxon>Acetobacteraceae</taxon>
        <taxon>Novacetimonas</taxon>
    </lineage>
</organism>
<evidence type="ECO:0000313" key="5">
    <source>
        <dbReference type="Proteomes" id="UP000247609"/>
    </source>
</evidence>
<comment type="caution">
    <text evidence="4">The sequence shown here is derived from an EMBL/GenBank/DDBJ whole genome shotgun (WGS) entry which is preliminary data.</text>
</comment>
<dbReference type="Proteomes" id="UP000247609">
    <property type="component" value="Unassembled WGS sequence"/>
</dbReference>
<dbReference type="PROSITE" id="PS51462">
    <property type="entry name" value="NUDIX"/>
    <property type="match status" value="1"/>
</dbReference>
<gene>
    <name evidence="4" type="ORF">CFR71_00800</name>
</gene>
<evidence type="ECO:0000259" key="3">
    <source>
        <dbReference type="PROSITE" id="PS51462"/>
    </source>
</evidence>
<comment type="cofactor">
    <cofactor evidence="1">
        <name>Mg(2+)</name>
        <dbReference type="ChEBI" id="CHEBI:18420"/>
    </cofactor>
</comment>
<evidence type="ECO:0000313" key="4">
    <source>
        <dbReference type="EMBL" id="PYD76927.1"/>
    </source>
</evidence>
<feature type="domain" description="Nudix hydrolase" evidence="3">
    <location>
        <begin position="4"/>
        <end position="132"/>
    </location>
</feature>
<evidence type="ECO:0000256" key="2">
    <source>
        <dbReference type="ARBA" id="ARBA00022801"/>
    </source>
</evidence>
<dbReference type="CDD" id="cd04690">
    <property type="entry name" value="NUDIX_Hydrolase"/>
    <property type="match status" value="1"/>
</dbReference>
<dbReference type="PANTHER" id="PTHR43046">
    <property type="entry name" value="GDP-MANNOSE MANNOSYL HYDROLASE"/>
    <property type="match status" value="1"/>
</dbReference>
<name>A0A318QB55_9PROT</name>
<dbReference type="Gene3D" id="3.90.79.10">
    <property type="entry name" value="Nucleoside Triphosphate Pyrophosphohydrolase"/>
    <property type="match status" value="1"/>
</dbReference>
<keyword evidence="2 4" id="KW-0378">Hydrolase</keyword>
<accession>A0A318QB55</accession>
<dbReference type="PANTHER" id="PTHR43046:SF2">
    <property type="entry name" value="8-OXO-DGTP DIPHOSPHATASE-RELATED"/>
    <property type="match status" value="1"/>
</dbReference>
<dbReference type="SUPFAM" id="SSF55811">
    <property type="entry name" value="Nudix"/>
    <property type="match status" value="1"/>
</dbReference>
<dbReference type="InterPro" id="IPR015797">
    <property type="entry name" value="NUDIX_hydrolase-like_dom_sf"/>
</dbReference>
<protein>
    <submittedName>
        <fullName evidence="4">Nucleoside triphosphate hydrolase</fullName>
    </submittedName>
</protein>
<dbReference type="GO" id="GO:0016787">
    <property type="term" value="F:hydrolase activity"/>
    <property type="evidence" value="ECO:0007669"/>
    <property type="project" value="UniProtKB-KW"/>
</dbReference>
<dbReference type="InterPro" id="IPR020084">
    <property type="entry name" value="NUDIX_hydrolase_CS"/>
</dbReference>
<sequence>MTAGNDIVVVCAAILRHGRLLCVRKQGTRLFMLPGGKPEPAEDDMAALRREVSEELGCGLRGGSARLLGRYAAPAANEAGCTVRASIYRAELSGEPHPRAEIAEARWIDIHDGRCGDLLAPLLRDRFIPALRRMTADGQAG</sequence>
<dbReference type="PROSITE" id="PS00893">
    <property type="entry name" value="NUDIX_BOX"/>
    <property type="match status" value="1"/>
</dbReference>
<dbReference type="InterPro" id="IPR000086">
    <property type="entry name" value="NUDIX_hydrolase_dom"/>
</dbReference>
<evidence type="ECO:0000256" key="1">
    <source>
        <dbReference type="ARBA" id="ARBA00001946"/>
    </source>
</evidence>
<dbReference type="RefSeq" id="WP_110525795.1">
    <property type="nucleotide sequence ID" value="NZ_NOXG01000001.1"/>
</dbReference>
<reference evidence="4 5" key="1">
    <citation type="submission" date="2017-07" db="EMBL/GenBank/DDBJ databases">
        <title>A draft genome sequence of Komagataeibacter sp. T5K1.</title>
        <authorList>
            <person name="Skraban J."/>
            <person name="Cleenwerck I."/>
            <person name="Vandamme P."/>
            <person name="Trcek J."/>
        </authorList>
    </citation>
    <scope>NUCLEOTIDE SEQUENCE [LARGE SCALE GENOMIC DNA]</scope>
    <source>
        <strain evidence="4 5">T5K1</strain>
    </source>
</reference>
<dbReference type="AlphaFoldDB" id="A0A318QB55"/>
<dbReference type="EMBL" id="NOXG01000001">
    <property type="protein sequence ID" value="PYD76927.1"/>
    <property type="molecule type" value="Genomic_DNA"/>
</dbReference>
<proteinExistence type="predicted"/>
<dbReference type="Pfam" id="PF00293">
    <property type="entry name" value="NUDIX"/>
    <property type="match status" value="1"/>
</dbReference>